<keyword evidence="2" id="KW-1185">Reference proteome</keyword>
<dbReference type="Proteomes" id="UP000315017">
    <property type="component" value="Chromosome"/>
</dbReference>
<organism evidence="1 2">
    <name type="scientific">Anatilimnocola aggregata</name>
    <dbReference type="NCBI Taxonomy" id="2528021"/>
    <lineage>
        <taxon>Bacteria</taxon>
        <taxon>Pseudomonadati</taxon>
        <taxon>Planctomycetota</taxon>
        <taxon>Planctomycetia</taxon>
        <taxon>Pirellulales</taxon>
        <taxon>Pirellulaceae</taxon>
        <taxon>Anatilimnocola</taxon>
    </lineage>
</organism>
<sequence>MRKPAQTKRNDDLAVLRKKFEEVDAIVRDYENRLSQFRADFHIAVDSGTLDAHGLLSKVSLGMKSLGILGHTKSLIEGDLKIIQDGLEESQQHGLLNLVREIQNLAKMISISVSTPSIDPRANVINLFDSLCSFTQAGLVPFLTLRDRYRENLNAATPQISRDQQIKLRDRIAKRMRKVNPLISWSELAVRVRDDPEAQELTIPINKNTVRQPFK</sequence>
<protein>
    <submittedName>
        <fullName evidence="1">Uncharacterized protein</fullName>
    </submittedName>
</protein>
<evidence type="ECO:0000313" key="2">
    <source>
        <dbReference type="Proteomes" id="UP000315017"/>
    </source>
</evidence>
<dbReference type="KEGG" id="aagg:ETAA8_45060"/>
<gene>
    <name evidence="1" type="ORF">ETAA8_45060</name>
</gene>
<accession>A0A517YGP0</accession>
<proteinExistence type="predicted"/>
<reference evidence="1 2" key="1">
    <citation type="submission" date="2019-02" db="EMBL/GenBank/DDBJ databases">
        <title>Deep-cultivation of Planctomycetes and their phenomic and genomic characterization uncovers novel biology.</title>
        <authorList>
            <person name="Wiegand S."/>
            <person name="Jogler M."/>
            <person name="Boedeker C."/>
            <person name="Pinto D."/>
            <person name="Vollmers J."/>
            <person name="Rivas-Marin E."/>
            <person name="Kohn T."/>
            <person name="Peeters S.H."/>
            <person name="Heuer A."/>
            <person name="Rast P."/>
            <person name="Oberbeckmann S."/>
            <person name="Bunk B."/>
            <person name="Jeske O."/>
            <person name="Meyerdierks A."/>
            <person name="Storesund J.E."/>
            <person name="Kallscheuer N."/>
            <person name="Luecker S."/>
            <person name="Lage O.M."/>
            <person name="Pohl T."/>
            <person name="Merkel B.J."/>
            <person name="Hornburger P."/>
            <person name="Mueller R.-W."/>
            <person name="Bruemmer F."/>
            <person name="Labrenz M."/>
            <person name="Spormann A.M."/>
            <person name="Op den Camp H."/>
            <person name="Overmann J."/>
            <person name="Amann R."/>
            <person name="Jetten M.S.M."/>
            <person name="Mascher T."/>
            <person name="Medema M.H."/>
            <person name="Devos D.P."/>
            <person name="Kaster A.-K."/>
            <person name="Ovreas L."/>
            <person name="Rohde M."/>
            <person name="Galperin M.Y."/>
            <person name="Jogler C."/>
        </authorList>
    </citation>
    <scope>NUCLEOTIDE SEQUENCE [LARGE SCALE GENOMIC DNA]</scope>
    <source>
        <strain evidence="1 2">ETA_A8</strain>
    </source>
</reference>
<name>A0A517YGP0_9BACT</name>
<dbReference type="AlphaFoldDB" id="A0A517YGP0"/>
<dbReference type="EMBL" id="CP036274">
    <property type="protein sequence ID" value="QDU29396.1"/>
    <property type="molecule type" value="Genomic_DNA"/>
</dbReference>
<dbReference type="RefSeq" id="WP_145093138.1">
    <property type="nucleotide sequence ID" value="NZ_CP036274.1"/>
</dbReference>
<evidence type="ECO:0000313" key="1">
    <source>
        <dbReference type="EMBL" id="QDU29396.1"/>
    </source>
</evidence>